<gene>
    <name evidence="2" type="ORF">JEQ47_16605</name>
</gene>
<organism evidence="2 3">
    <name type="scientific">Devosia sediminis</name>
    <dbReference type="NCBI Taxonomy" id="2798801"/>
    <lineage>
        <taxon>Bacteria</taxon>
        <taxon>Pseudomonadati</taxon>
        <taxon>Pseudomonadota</taxon>
        <taxon>Alphaproteobacteria</taxon>
        <taxon>Hyphomicrobiales</taxon>
        <taxon>Devosiaceae</taxon>
        <taxon>Devosia</taxon>
    </lineage>
</organism>
<feature type="signal peptide" evidence="1">
    <location>
        <begin position="1"/>
        <end position="25"/>
    </location>
</feature>
<dbReference type="RefSeq" id="WP_198877540.1">
    <property type="nucleotide sequence ID" value="NZ_JAEKMH010000004.1"/>
</dbReference>
<evidence type="ECO:0000313" key="2">
    <source>
        <dbReference type="EMBL" id="MBJ3786348.1"/>
    </source>
</evidence>
<sequence>MKRFALKRLFSTLIVAALCSLPVPAQEGAAPLVMVPDHPVGVPVTGCFRANETLFGPYWLTFCLDRRGSFQVRGGGVTCNGRMTWWTSGRDIFMDLDRTPCGGRQAWEAASIDCRSTGGLIGAIGRVIVGESPRIRTLRCTYHPTVPGVTRRTFTATRT</sequence>
<evidence type="ECO:0000256" key="1">
    <source>
        <dbReference type="SAM" id="SignalP"/>
    </source>
</evidence>
<dbReference type="AlphaFoldDB" id="A0A934MLL0"/>
<dbReference type="EMBL" id="JAEKMH010000004">
    <property type="protein sequence ID" value="MBJ3786348.1"/>
    <property type="molecule type" value="Genomic_DNA"/>
</dbReference>
<dbReference type="Proteomes" id="UP000602124">
    <property type="component" value="Unassembled WGS sequence"/>
</dbReference>
<feature type="chain" id="PRO_5037394674" description="SRCR domain-containing protein" evidence="1">
    <location>
        <begin position="26"/>
        <end position="159"/>
    </location>
</feature>
<name>A0A934MLL0_9HYPH</name>
<evidence type="ECO:0000313" key="3">
    <source>
        <dbReference type="Proteomes" id="UP000602124"/>
    </source>
</evidence>
<protein>
    <recommendedName>
        <fullName evidence="4">SRCR domain-containing protein</fullName>
    </recommendedName>
</protein>
<keyword evidence="1" id="KW-0732">Signal</keyword>
<comment type="caution">
    <text evidence="2">The sequence shown here is derived from an EMBL/GenBank/DDBJ whole genome shotgun (WGS) entry which is preliminary data.</text>
</comment>
<accession>A0A934MLL0</accession>
<evidence type="ECO:0008006" key="4">
    <source>
        <dbReference type="Google" id="ProtNLM"/>
    </source>
</evidence>
<proteinExistence type="predicted"/>
<keyword evidence="3" id="KW-1185">Reference proteome</keyword>
<reference evidence="2" key="1">
    <citation type="submission" date="2020-12" db="EMBL/GenBank/DDBJ databases">
        <title>Devosia sp. MSA67 isolated from Mo River.</title>
        <authorList>
            <person name="Ma F."/>
            <person name="Zi Z."/>
        </authorList>
    </citation>
    <scope>NUCLEOTIDE SEQUENCE</scope>
    <source>
        <strain evidence="2">MSA67</strain>
    </source>
</reference>